<accession>A0ACC2FV54</accession>
<evidence type="ECO:0000313" key="1">
    <source>
        <dbReference type="EMBL" id="KAJ7995246.1"/>
    </source>
</evidence>
<sequence length="106" mass="12272">MRRRERNTPTFSPQHWRQVADVEMLLWCINSQRDKSSSPRLWVMRKRNDPVHWRSGGETALIIYPGPQHHPDNSDPSCGADTLLANQRAAWQSFPPPPSSLYPQLI</sequence>
<organism evidence="1 2">
    <name type="scientific">Dallia pectoralis</name>
    <name type="common">Alaska blackfish</name>
    <dbReference type="NCBI Taxonomy" id="75939"/>
    <lineage>
        <taxon>Eukaryota</taxon>
        <taxon>Metazoa</taxon>
        <taxon>Chordata</taxon>
        <taxon>Craniata</taxon>
        <taxon>Vertebrata</taxon>
        <taxon>Euteleostomi</taxon>
        <taxon>Actinopterygii</taxon>
        <taxon>Neopterygii</taxon>
        <taxon>Teleostei</taxon>
        <taxon>Protacanthopterygii</taxon>
        <taxon>Esociformes</taxon>
        <taxon>Umbridae</taxon>
        <taxon>Dallia</taxon>
    </lineage>
</organism>
<reference evidence="1" key="1">
    <citation type="submission" date="2021-05" db="EMBL/GenBank/DDBJ databases">
        <authorList>
            <person name="Pan Q."/>
            <person name="Jouanno E."/>
            <person name="Zahm M."/>
            <person name="Klopp C."/>
            <person name="Cabau C."/>
            <person name="Louis A."/>
            <person name="Berthelot C."/>
            <person name="Parey E."/>
            <person name="Roest Crollius H."/>
            <person name="Montfort J."/>
            <person name="Robinson-Rechavi M."/>
            <person name="Bouchez O."/>
            <person name="Lampietro C."/>
            <person name="Lopez Roques C."/>
            <person name="Donnadieu C."/>
            <person name="Postlethwait J."/>
            <person name="Bobe J."/>
            <person name="Dillon D."/>
            <person name="Chandos A."/>
            <person name="von Hippel F."/>
            <person name="Guiguen Y."/>
        </authorList>
    </citation>
    <scope>NUCLEOTIDE SEQUENCE</scope>
    <source>
        <strain evidence="1">YG-Jan2019</strain>
    </source>
</reference>
<protein>
    <submittedName>
        <fullName evidence="1">Uncharacterized protein</fullName>
    </submittedName>
</protein>
<dbReference type="EMBL" id="CM055748">
    <property type="protein sequence ID" value="KAJ7995246.1"/>
    <property type="molecule type" value="Genomic_DNA"/>
</dbReference>
<keyword evidence="2" id="KW-1185">Reference proteome</keyword>
<name>A0ACC2FV54_DALPE</name>
<comment type="caution">
    <text evidence="1">The sequence shown here is derived from an EMBL/GenBank/DDBJ whole genome shotgun (WGS) entry which is preliminary data.</text>
</comment>
<dbReference type="Proteomes" id="UP001157502">
    <property type="component" value="Chromosome 21"/>
</dbReference>
<gene>
    <name evidence="1" type="ORF">DPEC_G00242550</name>
</gene>
<proteinExistence type="predicted"/>
<evidence type="ECO:0000313" key="2">
    <source>
        <dbReference type="Proteomes" id="UP001157502"/>
    </source>
</evidence>